<dbReference type="RefSeq" id="XP_013903651.1">
    <property type="nucleotide sequence ID" value="XM_014048197.1"/>
</dbReference>
<protein>
    <submittedName>
        <fullName evidence="1">Uncharacterized protein</fullName>
    </submittedName>
</protein>
<dbReference type="GeneID" id="25736200"/>
<dbReference type="EMBL" id="KK100632">
    <property type="protein sequence ID" value="KIZ04632.1"/>
    <property type="molecule type" value="Genomic_DNA"/>
</dbReference>
<dbReference type="Proteomes" id="UP000054498">
    <property type="component" value="Unassembled WGS sequence"/>
</dbReference>
<dbReference type="KEGG" id="mng:MNEG_3322"/>
<organism evidence="1 2">
    <name type="scientific">Monoraphidium neglectum</name>
    <dbReference type="NCBI Taxonomy" id="145388"/>
    <lineage>
        <taxon>Eukaryota</taxon>
        <taxon>Viridiplantae</taxon>
        <taxon>Chlorophyta</taxon>
        <taxon>core chlorophytes</taxon>
        <taxon>Chlorophyceae</taxon>
        <taxon>CS clade</taxon>
        <taxon>Sphaeropleales</taxon>
        <taxon>Selenastraceae</taxon>
        <taxon>Monoraphidium</taxon>
    </lineage>
</organism>
<keyword evidence="2" id="KW-1185">Reference proteome</keyword>
<proteinExistence type="predicted"/>
<reference evidence="1 2" key="1">
    <citation type="journal article" date="2013" name="BMC Genomics">
        <title>Reconstruction of the lipid metabolism for the microalga Monoraphidium neglectum from its genome sequence reveals characteristics suitable for biofuel production.</title>
        <authorList>
            <person name="Bogen C."/>
            <person name="Al-Dilaimi A."/>
            <person name="Albersmeier A."/>
            <person name="Wichmann J."/>
            <person name="Grundmann M."/>
            <person name="Rupp O."/>
            <person name="Lauersen K.J."/>
            <person name="Blifernez-Klassen O."/>
            <person name="Kalinowski J."/>
            <person name="Goesmann A."/>
            <person name="Mussgnug J.H."/>
            <person name="Kruse O."/>
        </authorList>
    </citation>
    <scope>NUCLEOTIDE SEQUENCE [LARGE SCALE GENOMIC DNA]</scope>
    <source>
        <strain evidence="1 2">SAG 48.87</strain>
    </source>
</reference>
<evidence type="ECO:0000313" key="1">
    <source>
        <dbReference type="EMBL" id="KIZ04632.1"/>
    </source>
</evidence>
<name>A0A0D2MVX3_9CHLO</name>
<sequence length="68" mass="7373">APPQPWLERLLARGCRLAADGRLRLPRHTRPLALARRALAARGHLGERGRQLFDLALGEAAAAGAMLQ</sequence>
<gene>
    <name evidence="1" type="ORF">MNEG_3322</name>
</gene>
<dbReference type="AlphaFoldDB" id="A0A0D2MVX3"/>
<evidence type="ECO:0000313" key="2">
    <source>
        <dbReference type="Proteomes" id="UP000054498"/>
    </source>
</evidence>
<feature type="non-terminal residue" evidence="1">
    <location>
        <position position="1"/>
    </location>
</feature>
<accession>A0A0D2MVX3</accession>